<evidence type="ECO:0000259" key="3">
    <source>
        <dbReference type="PROSITE" id="PS50157"/>
    </source>
</evidence>
<evidence type="ECO:0000256" key="1">
    <source>
        <dbReference type="PROSITE-ProRule" id="PRU00042"/>
    </source>
</evidence>
<keyword evidence="1" id="KW-0862">Zinc</keyword>
<reference evidence="4 5" key="1">
    <citation type="journal article" date="2021" name="BMC Biol.">
        <title>Horizontally acquired antibacterial genes associated with adaptive radiation of ladybird beetles.</title>
        <authorList>
            <person name="Li H.S."/>
            <person name="Tang X.F."/>
            <person name="Huang Y.H."/>
            <person name="Xu Z.Y."/>
            <person name="Chen M.L."/>
            <person name="Du X.Y."/>
            <person name="Qiu B.Y."/>
            <person name="Chen P.T."/>
            <person name="Zhang W."/>
            <person name="Slipinski A."/>
            <person name="Escalona H.E."/>
            <person name="Waterhouse R.M."/>
            <person name="Zwick A."/>
            <person name="Pang H."/>
        </authorList>
    </citation>
    <scope>NUCLEOTIDE SEQUENCE [LARGE SCALE GENOMIC DNA]</scope>
    <source>
        <strain evidence="4">SYSU2018</strain>
    </source>
</reference>
<keyword evidence="2" id="KW-0472">Membrane</keyword>
<feature type="transmembrane region" description="Helical" evidence="2">
    <location>
        <begin position="20"/>
        <end position="38"/>
    </location>
</feature>
<organism evidence="4 5">
    <name type="scientific">Cryptolaemus montrouzieri</name>
    <dbReference type="NCBI Taxonomy" id="559131"/>
    <lineage>
        <taxon>Eukaryota</taxon>
        <taxon>Metazoa</taxon>
        <taxon>Ecdysozoa</taxon>
        <taxon>Arthropoda</taxon>
        <taxon>Hexapoda</taxon>
        <taxon>Insecta</taxon>
        <taxon>Pterygota</taxon>
        <taxon>Neoptera</taxon>
        <taxon>Endopterygota</taxon>
        <taxon>Coleoptera</taxon>
        <taxon>Polyphaga</taxon>
        <taxon>Cucujiformia</taxon>
        <taxon>Coccinelloidea</taxon>
        <taxon>Coccinellidae</taxon>
        <taxon>Scymninae</taxon>
        <taxon>Scymnini</taxon>
        <taxon>Cryptolaemus</taxon>
    </lineage>
</organism>
<evidence type="ECO:0000256" key="2">
    <source>
        <dbReference type="SAM" id="Phobius"/>
    </source>
</evidence>
<dbReference type="GO" id="GO:0008270">
    <property type="term" value="F:zinc ion binding"/>
    <property type="evidence" value="ECO:0007669"/>
    <property type="project" value="UniProtKB-KW"/>
</dbReference>
<proteinExistence type="predicted"/>
<dbReference type="PROSITE" id="PS50157">
    <property type="entry name" value="ZINC_FINGER_C2H2_2"/>
    <property type="match status" value="1"/>
</dbReference>
<dbReference type="SUPFAM" id="SSF57667">
    <property type="entry name" value="beta-beta-alpha zinc fingers"/>
    <property type="match status" value="1"/>
</dbReference>
<keyword evidence="1" id="KW-0863">Zinc-finger</keyword>
<protein>
    <recommendedName>
        <fullName evidence="3">C2H2-type domain-containing protein</fullName>
    </recommendedName>
</protein>
<evidence type="ECO:0000313" key="5">
    <source>
        <dbReference type="Proteomes" id="UP001516400"/>
    </source>
</evidence>
<dbReference type="SMART" id="SM00355">
    <property type="entry name" value="ZnF_C2H2"/>
    <property type="match status" value="2"/>
</dbReference>
<evidence type="ECO:0000313" key="4">
    <source>
        <dbReference type="EMBL" id="KAL3275254.1"/>
    </source>
</evidence>
<keyword evidence="2" id="KW-0812">Transmembrane</keyword>
<keyword evidence="2" id="KW-1133">Transmembrane helix</keyword>
<comment type="caution">
    <text evidence="4">The sequence shown here is derived from an EMBL/GenBank/DDBJ whole genome shotgun (WGS) entry which is preliminary data.</text>
</comment>
<dbReference type="Gene3D" id="3.30.160.60">
    <property type="entry name" value="Classic Zinc Finger"/>
    <property type="match status" value="1"/>
</dbReference>
<feature type="domain" description="C2H2-type" evidence="3">
    <location>
        <begin position="36"/>
        <end position="63"/>
    </location>
</feature>
<dbReference type="Proteomes" id="UP001516400">
    <property type="component" value="Unassembled WGS sequence"/>
</dbReference>
<accession>A0ABD2NA76</accession>
<dbReference type="InterPro" id="IPR036236">
    <property type="entry name" value="Znf_C2H2_sf"/>
</dbReference>
<name>A0ABD2NA76_9CUCU</name>
<dbReference type="AlphaFoldDB" id="A0ABD2NA76"/>
<gene>
    <name evidence="4" type="ORF">HHI36_020023</name>
</gene>
<keyword evidence="5" id="KW-1185">Reference proteome</keyword>
<dbReference type="InterPro" id="IPR013087">
    <property type="entry name" value="Znf_C2H2_type"/>
</dbReference>
<sequence length="104" mass="12084">MMYISNNKQVLEKSQPSFTLFVVSFLLITAMNVLDYGCPNCGKKYSKKNSLYKHLKFDCGEMRAFQCLHMGCQFRAKRKENLKKHVMFAHKISTENAVYFLGNT</sequence>
<keyword evidence="1" id="KW-0479">Metal-binding</keyword>
<dbReference type="EMBL" id="JABFTP020000083">
    <property type="protein sequence ID" value="KAL3275254.1"/>
    <property type="molecule type" value="Genomic_DNA"/>
</dbReference>